<name>A0A418VBX1_9DEIO</name>
<evidence type="ECO:0000313" key="1">
    <source>
        <dbReference type="EMBL" id="RJF73644.1"/>
    </source>
</evidence>
<comment type="caution">
    <text evidence="1">The sequence shown here is derived from an EMBL/GenBank/DDBJ whole genome shotgun (WGS) entry which is preliminary data.</text>
</comment>
<organism evidence="1 2">
    <name type="scientific">Deinococcus cavernae</name>
    <dbReference type="NCBI Taxonomy" id="2320857"/>
    <lineage>
        <taxon>Bacteria</taxon>
        <taxon>Thermotogati</taxon>
        <taxon>Deinococcota</taxon>
        <taxon>Deinococci</taxon>
        <taxon>Deinococcales</taxon>
        <taxon>Deinococcaceae</taxon>
        <taxon>Deinococcus</taxon>
    </lineage>
</organism>
<evidence type="ECO:0000313" key="2">
    <source>
        <dbReference type="Proteomes" id="UP000286287"/>
    </source>
</evidence>
<dbReference type="OrthoDB" id="71291at2"/>
<accession>A0A418VBX1</accession>
<evidence type="ECO:0008006" key="3">
    <source>
        <dbReference type="Google" id="ProtNLM"/>
    </source>
</evidence>
<sequence>MALGYPDVAARWSADPLVQAAAYLRLGQPLQALAVLPETQEARAAVLEARASWQLQRSDAGPLAENARRLARQAGDAGAIVAGAALLGEMHLPEPRQALRTLAEGLKVAEIISEPADVYLLAVLAHAQARSGGLAKARQTAQKAYSRSPERSPARVVALLALRCPRDADEVAAAGKLGAVWFRPFISAEP</sequence>
<reference evidence="1 2" key="1">
    <citation type="submission" date="2018-09" db="EMBL/GenBank/DDBJ databases">
        <authorList>
            <person name="Zhu H."/>
        </authorList>
    </citation>
    <scope>NUCLEOTIDE SEQUENCE [LARGE SCALE GENOMIC DNA]</scope>
    <source>
        <strain evidence="1 2">K2S05-167</strain>
    </source>
</reference>
<protein>
    <recommendedName>
        <fullName evidence="3">Tetratricopeptide repeat protein</fullName>
    </recommendedName>
</protein>
<keyword evidence="2" id="KW-1185">Reference proteome</keyword>
<dbReference type="AlphaFoldDB" id="A0A418VBX1"/>
<proteinExistence type="predicted"/>
<gene>
    <name evidence="1" type="ORF">D3875_09705</name>
</gene>
<dbReference type="EMBL" id="QYUJ01000014">
    <property type="protein sequence ID" value="RJF73644.1"/>
    <property type="molecule type" value="Genomic_DNA"/>
</dbReference>
<dbReference type="Proteomes" id="UP000286287">
    <property type="component" value="Unassembled WGS sequence"/>
</dbReference>